<accession>A0A562IZ06</accession>
<reference evidence="1 2" key="1">
    <citation type="submission" date="2019-07" db="EMBL/GenBank/DDBJ databases">
        <title>Genomic Encyclopedia of Type Strains, Phase I: the one thousand microbial genomes (KMG-I) project.</title>
        <authorList>
            <person name="Kyrpides N."/>
        </authorList>
    </citation>
    <scope>NUCLEOTIDE SEQUENCE [LARGE SCALE GENOMIC DNA]</scope>
    <source>
        <strain evidence="1 2">DSM 375</strain>
    </source>
</reference>
<gene>
    <name evidence="1" type="ORF">LX59_01107</name>
</gene>
<comment type="caution">
    <text evidence="1">The sequence shown here is derived from an EMBL/GenBank/DDBJ whole genome shotgun (WGS) entry which is preliminary data.</text>
</comment>
<evidence type="ECO:0000313" key="2">
    <source>
        <dbReference type="Proteomes" id="UP000319627"/>
    </source>
</evidence>
<proteinExistence type="predicted"/>
<organism evidence="1 2">
    <name type="scientific">Azomonas agilis</name>
    <dbReference type="NCBI Taxonomy" id="116849"/>
    <lineage>
        <taxon>Bacteria</taxon>
        <taxon>Pseudomonadati</taxon>
        <taxon>Pseudomonadota</taxon>
        <taxon>Gammaproteobacteria</taxon>
        <taxon>Pseudomonadales</taxon>
        <taxon>Pseudomonadaceae</taxon>
        <taxon>Azomonas</taxon>
    </lineage>
</organism>
<evidence type="ECO:0000313" key="1">
    <source>
        <dbReference type="EMBL" id="TWH76187.1"/>
    </source>
</evidence>
<sequence length="162" mass="17943">MKSIKWIDLLIKKKNLPSDRQAALLLGMSSALMSQHRTGKVITLDDQNAYKLEKLLELPHGKIVLDQHAEREKDPEVKSMWQKLAGSVAVVTLSVVVLMPNKTEASQLVSTGTVIENPRVGGSIPPLGTIYVSRVIPKRLGTPRKPAISRFFCPQAFPKRPL</sequence>
<dbReference type="RefSeq" id="WP_144570840.1">
    <property type="nucleotide sequence ID" value="NZ_VLKG01000003.1"/>
</dbReference>
<name>A0A562IZ06_9GAMM</name>
<dbReference type="AlphaFoldDB" id="A0A562IZ06"/>
<dbReference type="InterPro" id="IPR021096">
    <property type="entry name" value="Vibrio_phage_VSK_Orf152"/>
</dbReference>
<keyword evidence="2" id="KW-1185">Reference proteome</keyword>
<dbReference type="EMBL" id="VLKG01000003">
    <property type="protein sequence ID" value="TWH76187.1"/>
    <property type="molecule type" value="Genomic_DNA"/>
</dbReference>
<protein>
    <submittedName>
        <fullName evidence="1">Uncharacterized protein DUF3693</fullName>
    </submittedName>
</protein>
<dbReference type="Pfam" id="PF12472">
    <property type="entry name" value="DUF3693"/>
    <property type="match status" value="1"/>
</dbReference>
<dbReference type="Proteomes" id="UP000319627">
    <property type="component" value="Unassembled WGS sequence"/>
</dbReference>